<keyword evidence="1" id="KW-0472">Membrane</keyword>
<name>A0A7K0C8P3_9ACTN</name>
<accession>A0A7K0C8P3</accession>
<reference evidence="2 3" key="1">
    <citation type="submission" date="2019-10" db="EMBL/GenBank/DDBJ databases">
        <title>Actinomadura rubteroloni sp. nov. and Actinomadura macrotermitis sp. nov., isolated from the gut of fungus growing-termite Macrotermes natalensis.</title>
        <authorList>
            <person name="Benndorf R."/>
            <person name="Martin K."/>
            <person name="Kuefner M."/>
            <person name="De Beer W."/>
            <person name="Kaster A.-K."/>
            <person name="Vollmers J."/>
            <person name="Poulsen M."/>
            <person name="Beemelmanns C."/>
        </authorList>
    </citation>
    <scope>NUCLEOTIDE SEQUENCE [LARGE SCALE GENOMIC DNA]</scope>
    <source>
        <strain evidence="2 3">RB68</strain>
    </source>
</reference>
<keyword evidence="1" id="KW-0812">Transmembrane</keyword>
<keyword evidence="1" id="KW-1133">Transmembrane helix</keyword>
<dbReference type="AlphaFoldDB" id="A0A7K0C8P3"/>
<proteinExistence type="predicted"/>
<dbReference type="RefSeq" id="WP_153542190.1">
    <property type="nucleotide sequence ID" value="NZ_WEGH01000008.1"/>
</dbReference>
<dbReference type="Proteomes" id="UP000487268">
    <property type="component" value="Unassembled WGS sequence"/>
</dbReference>
<evidence type="ECO:0000313" key="2">
    <source>
        <dbReference type="EMBL" id="MQY09841.1"/>
    </source>
</evidence>
<feature type="transmembrane region" description="Helical" evidence="1">
    <location>
        <begin position="44"/>
        <end position="69"/>
    </location>
</feature>
<comment type="caution">
    <text evidence="2">The sequence shown here is derived from an EMBL/GenBank/DDBJ whole genome shotgun (WGS) entry which is preliminary data.</text>
</comment>
<dbReference type="OrthoDB" id="5192539at2"/>
<sequence>MADRPDKTTATTGTRTETVPGRLARIRRPAPGGAAAARRRTVSLLAGVVSAITTIIVLILAVHIVFVAFEANTGNALVGRIADWADGLAWQFKDVFEPADAKVRVAVNYGLAAVVYLVIGRLLVGLIRRLA</sequence>
<organism evidence="2 3">
    <name type="scientific">Actinomadura macrotermitis</name>
    <dbReference type="NCBI Taxonomy" id="2585200"/>
    <lineage>
        <taxon>Bacteria</taxon>
        <taxon>Bacillati</taxon>
        <taxon>Actinomycetota</taxon>
        <taxon>Actinomycetes</taxon>
        <taxon>Streptosporangiales</taxon>
        <taxon>Thermomonosporaceae</taxon>
        <taxon>Actinomadura</taxon>
    </lineage>
</organism>
<evidence type="ECO:0000256" key="1">
    <source>
        <dbReference type="SAM" id="Phobius"/>
    </source>
</evidence>
<evidence type="ECO:0000313" key="3">
    <source>
        <dbReference type="Proteomes" id="UP000487268"/>
    </source>
</evidence>
<gene>
    <name evidence="2" type="ORF">ACRB68_79700</name>
</gene>
<dbReference type="EMBL" id="WEGH01000008">
    <property type="protein sequence ID" value="MQY09841.1"/>
    <property type="molecule type" value="Genomic_DNA"/>
</dbReference>
<protein>
    <submittedName>
        <fullName evidence="2">Uncharacterized protein</fullName>
    </submittedName>
</protein>
<feature type="transmembrane region" description="Helical" evidence="1">
    <location>
        <begin position="106"/>
        <end position="127"/>
    </location>
</feature>
<keyword evidence="3" id="KW-1185">Reference proteome</keyword>